<gene>
    <name evidence="6" type="ORF">J3Q64DRAFT_1649048</name>
</gene>
<evidence type="ECO:0000256" key="5">
    <source>
        <dbReference type="ARBA" id="ARBA00023295"/>
    </source>
</evidence>
<keyword evidence="5 6" id="KW-0326">Glycosidase</keyword>
<evidence type="ECO:0000256" key="1">
    <source>
        <dbReference type="ARBA" id="ARBA00022723"/>
    </source>
</evidence>
<dbReference type="SUPFAM" id="SSF110581">
    <property type="entry name" value="Indigoidine synthase A-like"/>
    <property type="match status" value="1"/>
</dbReference>
<accession>A0ABR3AIC3</accession>
<evidence type="ECO:0000256" key="2">
    <source>
        <dbReference type="ARBA" id="ARBA00022801"/>
    </source>
</evidence>
<evidence type="ECO:0000313" key="6">
    <source>
        <dbReference type="EMBL" id="KAL0074633.1"/>
    </source>
</evidence>
<protein>
    <submittedName>
        <fullName evidence="6">Pseudouridine-5'-phosphate glycosidase</fullName>
    </submittedName>
</protein>
<dbReference type="InterPro" id="IPR022830">
    <property type="entry name" value="Indigdn_synthA-like"/>
</dbReference>
<dbReference type="HAMAP" id="MF_01876">
    <property type="entry name" value="PsiMP_glycosidase"/>
    <property type="match status" value="1"/>
</dbReference>
<keyword evidence="3" id="KW-0464">Manganese</keyword>
<keyword evidence="2" id="KW-0378">Hydrolase</keyword>
<dbReference type="EMBL" id="JBCLYO010000041">
    <property type="protein sequence ID" value="KAL0074633.1"/>
    <property type="molecule type" value="Genomic_DNA"/>
</dbReference>
<proteinExistence type="inferred from homology"/>
<dbReference type="Proteomes" id="UP001448207">
    <property type="component" value="Unassembled WGS sequence"/>
</dbReference>
<keyword evidence="7" id="KW-1185">Reference proteome</keyword>
<evidence type="ECO:0000256" key="3">
    <source>
        <dbReference type="ARBA" id="ARBA00023211"/>
    </source>
</evidence>
<sequence>MFRSLTVRTSAKVFAKTRFFHALSTSKNFIFSPEVKKALSNNGPVVALESTIISHGMPYPQNVETARAVEDLVRAQGATPATIAILDGKVHIGLEDNALERLGKIGVKAQKTSRRDLPIVLSQRLPGATTVASTMFLARAAGIHVFVTGGIGGVHRGADQSFDISADLLELGKTPVAVVCAGVKSILDIPKTLEVLETQGVTVSTFGDSKRFPAFYTPDSGLDSPSRVEDATAAAQAILSNHELGLNSGIVIAVPIPRESAADARLIQSAIDTAIAEARENGVVGKEETPFLLKRMAELTKGESLNANIALVKNNAIVGGKIAYELAQLKQIS</sequence>
<comment type="caution">
    <text evidence="6">The sequence shown here is derived from an EMBL/GenBank/DDBJ whole genome shotgun (WGS) entry which is preliminary data.</text>
</comment>
<reference evidence="6 7" key="1">
    <citation type="submission" date="2024-04" db="EMBL/GenBank/DDBJ databases">
        <title>Symmetric and asymmetric DNA N6-adenine methylation regulates different biological responses in Mucorales.</title>
        <authorList>
            <consortium name="Lawrence Berkeley National Laboratory"/>
            <person name="Lax C."/>
            <person name="Mondo S.J."/>
            <person name="Osorio-Concepcion M."/>
            <person name="Muszewska A."/>
            <person name="Corrochano-Luque M."/>
            <person name="Gutierrez G."/>
            <person name="Riley R."/>
            <person name="Lipzen A."/>
            <person name="Guo J."/>
            <person name="Hundley H."/>
            <person name="Amirebrahimi M."/>
            <person name="Ng V."/>
            <person name="Lorenzo-Gutierrez D."/>
            <person name="Binder U."/>
            <person name="Yang J."/>
            <person name="Song Y."/>
            <person name="Canovas D."/>
            <person name="Navarro E."/>
            <person name="Freitag M."/>
            <person name="Gabaldon T."/>
            <person name="Grigoriev I.V."/>
            <person name="Corrochano L.M."/>
            <person name="Nicolas F.E."/>
            <person name="Garre V."/>
        </authorList>
    </citation>
    <scope>NUCLEOTIDE SEQUENCE [LARGE SCALE GENOMIC DNA]</scope>
    <source>
        <strain evidence="6 7">L51</strain>
    </source>
</reference>
<dbReference type="InterPro" id="IPR007342">
    <property type="entry name" value="PsuG"/>
</dbReference>
<dbReference type="GO" id="GO:0016798">
    <property type="term" value="F:hydrolase activity, acting on glycosyl bonds"/>
    <property type="evidence" value="ECO:0007669"/>
    <property type="project" value="UniProtKB-KW"/>
</dbReference>
<dbReference type="Gene3D" id="3.40.1790.10">
    <property type="entry name" value="Indigoidine synthase domain"/>
    <property type="match status" value="1"/>
</dbReference>
<keyword evidence="4" id="KW-0456">Lyase</keyword>
<dbReference type="PANTHER" id="PTHR42909">
    <property type="entry name" value="ZGC:136858"/>
    <property type="match status" value="1"/>
</dbReference>
<evidence type="ECO:0000256" key="4">
    <source>
        <dbReference type="ARBA" id="ARBA00023239"/>
    </source>
</evidence>
<dbReference type="PANTHER" id="PTHR42909:SF1">
    <property type="entry name" value="CARBOHYDRATE KINASE PFKB DOMAIN-CONTAINING PROTEIN"/>
    <property type="match status" value="1"/>
</dbReference>
<evidence type="ECO:0000313" key="7">
    <source>
        <dbReference type="Proteomes" id="UP001448207"/>
    </source>
</evidence>
<dbReference type="Pfam" id="PF04227">
    <property type="entry name" value="Indigoidine_A"/>
    <property type="match status" value="1"/>
</dbReference>
<name>A0ABR3AIC3_PHYBL</name>
<organism evidence="6 7">
    <name type="scientific">Phycomyces blakesleeanus</name>
    <dbReference type="NCBI Taxonomy" id="4837"/>
    <lineage>
        <taxon>Eukaryota</taxon>
        <taxon>Fungi</taxon>
        <taxon>Fungi incertae sedis</taxon>
        <taxon>Mucoromycota</taxon>
        <taxon>Mucoromycotina</taxon>
        <taxon>Mucoromycetes</taxon>
        <taxon>Mucorales</taxon>
        <taxon>Phycomycetaceae</taxon>
        <taxon>Phycomyces</taxon>
    </lineage>
</organism>
<keyword evidence="1" id="KW-0479">Metal-binding</keyword>